<protein>
    <submittedName>
        <fullName evidence="1">DNA polymerase III subunit</fullName>
    </submittedName>
</protein>
<dbReference type="SUPFAM" id="SSF52540">
    <property type="entry name" value="P-loop containing nucleoside triphosphate hydrolases"/>
    <property type="match status" value="1"/>
</dbReference>
<proteinExistence type="predicted"/>
<dbReference type="Gene3D" id="3.40.50.300">
    <property type="entry name" value="P-loop containing nucleotide triphosphate hydrolases"/>
    <property type="match status" value="1"/>
</dbReference>
<reference evidence="1" key="1">
    <citation type="journal article" date="2020" name="mSystems">
        <title>Genome- and Community-Level Interaction Insights into Carbon Utilization and Element Cycling Functions of Hydrothermarchaeota in Hydrothermal Sediment.</title>
        <authorList>
            <person name="Zhou Z."/>
            <person name="Liu Y."/>
            <person name="Xu W."/>
            <person name="Pan J."/>
            <person name="Luo Z.H."/>
            <person name="Li M."/>
        </authorList>
    </citation>
    <scope>NUCLEOTIDE SEQUENCE [LARGE SCALE GENOMIC DNA]</scope>
    <source>
        <strain evidence="1">SpSt-1181</strain>
    </source>
</reference>
<dbReference type="Proteomes" id="UP000886335">
    <property type="component" value="Unassembled WGS sequence"/>
</dbReference>
<gene>
    <name evidence="1" type="ORF">ENN50_01385</name>
</gene>
<dbReference type="PANTHER" id="PTHR11669:SF8">
    <property type="entry name" value="DNA POLYMERASE III SUBUNIT DELTA"/>
    <property type="match status" value="1"/>
</dbReference>
<accession>A0A831SR75</accession>
<dbReference type="AlphaFoldDB" id="A0A831SR75"/>
<dbReference type="EMBL" id="DSBW01000031">
    <property type="protein sequence ID" value="HED30349.1"/>
    <property type="molecule type" value="Genomic_DNA"/>
</dbReference>
<organism evidence="1">
    <name type="scientific">Prosthecochloris aestuarii</name>
    <dbReference type="NCBI Taxonomy" id="1102"/>
    <lineage>
        <taxon>Bacteria</taxon>
        <taxon>Pseudomonadati</taxon>
        <taxon>Chlorobiota</taxon>
        <taxon>Chlorobiia</taxon>
        <taxon>Chlorobiales</taxon>
        <taxon>Chlorobiaceae</taxon>
        <taxon>Prosthecochloris</taxon>
    </lineage>
</organism>
<dbReference type="InterPro" id="IPR050238">
    <property type="entry name" value="DNA_Rep/Repair_Clamp_Loader"/>
</dbReference>
<dbReference type="Pfam" id="PF13177">
    <property type="entry name" value="DNA_pol3_delta2"/>
    <property type="match status" value="1"/>
</dbReference>
<comment type="caution">
    <text evidence="1">The sequence shown here is derived from an EMBL/GenBank/DDBJ whole genome shotgun (WGS) entry which is preliminary data.</text>
</comment>
<dbReference type="GO" id="GO:0006261">
    <property type="term" value="P:DNA-templated DNA replication"/>
    <property type="evidence" value="ECO:0007669"/>
    <property type="project" value="TreeGrafter"/>
</dbReference>
<dbReference type="InterPro" id="IPR027417">
    <property type="entry name" value="P-loop_NTPase"/>
</dbReference>
<name>A0A831SR75_PROAE</name>
<evidence type="ECO:0000313" key="1">
    <source>
        <dbReference type="EMBL" id="HED30349.1"/>
    </source>
</evidence>
<dbReference type="PANTHER" id="PTHR11669">
    <property type="entry name" value="REPLICATION FACTOR C / DNA POLYMERASE III GAMMA-TAU SUBUNIT"/>
    <property type="match status" value="1"/>
</dbReference>
<sequence>MAWDSITGHNLQVNILRASSKAGRLAHAYLFTGPAGSGKETVALELAKSINCNTAISKNSPEACGTCDSCQQIDGFLHPNIEYVFPVESILLERTDPGKTENKRLAEAKERYDALIARKKKNPYFSPSMERSMGILSEQISDLQHKASFMPPGGGKKVFILSQAEKLNPSAANKLLKLLEEPPEHVLFILISSRPESVLPTIRSRCQILKFSKVSPTDAEAWLARTYPDIDISARQVLARMTRGNLERLADLAESYNDGIQPEALVLRTRAVNFLRFLMTPAKLQETLKELDELVKNLSRKELVILLSSLLLFFQDINRRRIDPGWQELNNPDMETAIMRFISSFPAADFYEVSNATEKAIHALQRNANPLLTLAGYSVELKNFLTGHA</sequence>